<dbReference type="EMBL" id="GBRH01252460">
    <property type="protein sequence ID" value="JAD45435.1"/>
    <property type="molecule type" value="Transcribed_RNA"/>
</dbReference>
<evidence type="ECO:0000313" key="1">
    <source>
        <dbReference type="EMBL" id="JAD45435.1"/>
    </source>
</evidence>
<reference evidence="1" key="1">
    <citation type="submission" date="2014-09" db="EMBL/GenBank/DDBJ databases">
        <authorList>
            <person name="Magalhaes I.L.F."/>
            <person name="Oliveira U."/>
            <person name="Santos F.R."/>
            <person name="Vidigal T.H.D.A."/>
            <person name="Brescovit A.D."/>
            <person name="Santos A.J."/>
        </authorList>
    </citation>
    <scope>NUCLEOTIDE SEQUENCE</scope>
    <source>
        <tissue evidence="1">Shoot tissue taken approximately 20 cm above the soil surface</tissue>
    </source>
</reference>
<dbReference type="AlphaFoldDB" id="A0A0A9A8V8"/>
<reference evidence="1" key="2">
    <citation type="journal article" date="2015" name="Data Brief">
        <title>Shoot transcriptome of the giant reed, Arundo donax.</title>
        <authorList>
            <person name="Barrero R.A."/>
            <person name="Guerrero F.D."/>
            <person name="Moolhuijzen P."/>
            <person name="Goolsby J.A."/>
            <person name="Tidwell J."/>
            <person name="Bellgard S.E."/>
            <person name="Bellgard M.I."/>
        </authorList>
    </citation>
    <scope>NUCLEOTIDE SEQUENCE</scope>
    <source>
        <tissue evidence="1">Shoot tissue taken approximately 20 cm above the soil surface</tissue>
    </source>
</reference>
<proteinExistence type="predicted"/>
<sequence length="22" mass="2644">MQIIIRGVTWILERFPSLARML</sequence>
<name>A0A0A9A8V8_ARUDO</name>
<accession>A0A0A9A8V8</accession>
<organism evidence="1">
    <name type="scientific">Arundo donax</name>
    <name type="common">Giant reed</name>
    <name type="synonym">Donax arundinaceus</name>
    <dbReference type="NCBI Taxonomy" id="35708"/>
    <lineage>
        <taxon>Eukaryota</taxon>
        <taxon>Viridiplantae</taxon>
        <taxon>Streptophyta</taxon>
        <taxon>Embryophyta</taxon>
        <taxon>Tracheophyta</taxon>
        <taxon>Spermatophyta</taxon>
        <taxon>Magnoliopsida</taxon>
        <taxon>Liliopsida</taxon>
        <taxon>Poales</taxon>
        <taxon>Poaceae</taxon>
        <taxon>PACMAD clade</taxon>
        <taxon>Arundinoideae</taxon>
        <taxon>Arundineae</taxon>
        <taxon>Arundo</taxon>
    </lineage>
</organism>
<protein>
    <submittedName>
        <fullName evidence="1">Uncharacterized protein</fullName>
    </submittedName>
</protein>